<sequence>MDCQALTQLLDAGVPVVANQGDIYSFERAG</sequence>
<proteinExistence type="predicted"/>
<reference evidence="1 2" key="1">
    <citation type="submission" date="2020-02" db="EMBL/GenBank/DDBJ databases">
        <title>Draft genome sequence of Haematococcus lacustris strain NIES-144.</title>
        <authorList>
            <person name="Morimoto D."/>
            <person name="Nakagawa S."/>
            <person name="Yoshida T."/>
            <person name="Sawayama S."/>
        </authorList>
    </citation>
    <scope>NUCLEOTIDE SEQUENCE [LARGE SCALE GENOMIC DNA]</scope>
    <source>
        <strain evidence="1 2">NIES-144</strain>
    </source>
</reference>
<evidence type="ECO:0000313" key="1">
    <source>
        <dbReference type="EMBL" id="GFH27970.1"/>
    </source>
</evidence>
<keyword evidence="2" id="KW-1185">Reference proteome</keyword>
<gene>
    <name evidence="1" type="ORF">HaLaN_26373</name>
</gene>
<protein>
    <submittedName>
        <fullName evidence="1">Uncharacterized protein</fullName>
    </submittedName>
</protein>
<dbReference type="Proteomes" id="UP000485058">
    <property type="component" value="Unassembled WGS sequence"/>
</dbReference>
<organism evidence="1 2">
    <name type="scientific">Haematococcus lacustris</name>
    <name type="common">Green alga</name>
    <name type="synonym">Haematococcus pluvialis</name>
    <dbReference type="NCBI Taxonomy" id="44745"/>
    <lineage>
        <taxon>Eukaryota</taxon>
        <taxon>Viridiplantae</taxon>
        <taxon>Chlorophyta</taxon>
        <taxon>core chlorophytes</taxon>
        <taxon>Chlorophyceae</taxon>
        <taxon>CS clade</taxon>
        <taxon>Chlamydomonadales</taxon>
        <taxon>Haematococcaceae</taxon>
        <taxon>Haematococcus</taxon>
    </lineage>
</organism>
<dbReference type="EMBL" id="BLLF01003693">
    <property type="protein sequence ID" value="GFH27970.1"/>
    <property type="molecule type" value="Genomic_DNA"/>
</dbReference>
<name>A0A6A0A632_HAELA</name>
<evidence type="ECO:0000313" key="2">
    <source>
        <dbReference type="Proteomes" id="UP000485058"/>
    </source>
</evidence>
<accession>A0A6A0A632</accession>
<dbReference type="AlphaFoldDB" id="A0A6A0A632"/>
<comment type="caution">
    <text evidence="1">The sequence shown here is derived from an EMBL/GenBank/DDBJ whole genome shotgun (WGS) entry which is preliminary data.</text>
</comment>